<keyword evidence="2" id="KW-1185">Reference proteome</keyword>
<dbReference type="Proteomes" id="UP001596138">
    <property type="component" value="Unassembled WGS sequence"/>
</dbReference>
<protein>
    <recommendedName>
        <fullName evidence="3">Cyclodeaminase/cyclohydrolase domain-containing protein</fullName>
    </recommendedName>
</protein>
<dbReference type="EMBL" id="JBHSTI010000021">
    <property type="protein sequence ID" value="MFC6239369.1"/>
    <property type="molecule type" value="Genomic_DNA"/>
</dbReference>
<gene>
    <name evidence="1" type="ORF">ACFQGU_15955</name>
</gene>
<evidence type="ECO:0008006" key="3">
    <source>
        <dbReference type="Google" id="ProtNLM"/>
    </source>
</evidence>
<evidence type="ECO:0000313" key="1">
    <source>
        <dbReference type="EMBL" id="MFC6239369.1"/>
    </source>
</evidence>
<dbReference type="RefSeq" id="WP_386768608.1">
    <property type="nucleotide sequence ID" value="NZ_JBHSTI010000021.1"/>
</dbReference>
<sequence>MSSTSGDAATAWALARTAAEAAAGFKAKAPSTADTSALASIALSLARIADALEARTPDR</sequence>
<organism evidence="1 2">
    <name type="scientific">Longivirga aurantiaca</name>
    <dbReference type="NCBI Taxonomy" id="1837743"/>
    <lineage>
        <taxon>Bacteria</taxon>
        <taxon>Bacillati</taxon>
        <taxon>Actinomycetota</taxon>
        <taxon>Actinomycetes</taxon>
        <taxon>Sporichthyales</taxon>
        <taxon>Sporichthyaceae</taxon>
        <taxon>Longivirga</taxon>
    </lineage>
</organism>
<proteinExistence type="predicted"/>
<reference evidence="2" key="1">
    <citation type="journal article" date="2019" name="Int. J. Syst. Evol. Microbiol.">
        <title>The Global Catalogue of Microorganisms (GCM) 10K type strain sequencing project: providing services to taxonomists for standard genome sequencing and annotation.</title>
        <authorList>
            <consortium name="The Broad Institute Genomics Platform"/>
            <consortium name="The Broad Institute Genome Sequencing Center for Infectious Disease"/>
            <person name="Wu L."/>
            <person name="Ma J."/>
        </authorList>
    </citation>
    <scope>NUCLEOTIDE SEQUENCE [LARGE SCALE GENOMIC DNA]</scope>
    <source>
        <strain evidence="2">CGMCC 4.7317</strain>
    </source>
</reference>
<evidence type="ECO:0000313" key="2">
    <source>
        <dbReference type="Proteomes" id="UP001596138"/>
    </source>
</evidence>
<accession>A0ABW1T4H8</accession>
<comment type="caution">
    <text evidence="1">The sequence shown here is derived from an EMBL/GenBank/DDBJ whole genome shotgun (WGS) entry which is preliminary data.</text>
</comment>
<name>A0ABW1T4H8_9ACTN</name>